<protein>
    <submittedName>
        <fullName evidence="1">Uncharacterized protein</fullName>
    </submittedName>
</protein>
<proteinExistence type="predicted"/>
<dbReference type="Proteomes" id="UP000005239">
    <property type="component" value="Unassembled WGS sequence"/>
</dbReference>
<keyword evidence="2" id="KW-1185">Reference proteome</keyword>
<organism evidence="1 2">
    <name type="scientific">Pristionchus pacificus</name>
    <name type="common">Parasitic nematode worm</name>
    <dbReference type="NCBI Taxonomy" id="54126"/>
    <lineage>
        <taxon>Eukaryota</taxon>
        <taxon>Metazoa</taxon>
        <taxon>Ecdysozoa</taxon>
        <taxon>Nematoda</taxon>
        <taxon>Chromadorea</taxon>
        <taxon>Rhabditida</taxon>
        <taxon>Rhabditina</taxon>
        <taxon>Diplogasteromorpha</taxon>
        <taxon>Diplogasteroidea</taxon>
        <taxon>Neodiplogasteridae</taxon>
        <taxon>Pristionchus</taxon>
    </lineage>
</organism>
<reference evidence="1" key="2">
    <citation type="submission" date="2022-06" db="UniProtKB">
        <authorList>
            <consortium name="EnsemblMetazoa"/>
        </authorList>
    </citation>
    <scope>IDENTIFICATION</scope>
    <source>
        <strain evidence="1">PS312</strain>
    </source>
</reference>
<dbReference type="EnsemblMetazoa" id="PPA38843.1">
    <property type="protein sequence ID" value="PPA38843.1"/>
    <property type="gene ID" value="WBGene00277212"/>
</dbReference>
<dbReference type="AlphaFoldDB" id="A0A2A6CZ22"/>
<evidence type="ECO:0000313" key="1">
    <source>
        <dbReference type="EnsemblMetazoa" id="PPA38843.1"/>
    </source>
</evidence>
<name>A0A2A6CZ22_PRIPA</name>
<accession>A0A2A6CZ22</accession>
<evidence type="ECO:0000313" key="2">
    <source>
        <dbReference type="Proteomes" id="UP000005239"/>
    </source>
</evidence>
<reference evidence="2" key="1">
    <citation type="journal article" date="2008" name="Nat. Genet.">
        <title>The Pristionchus pacificus genome provides a unique perspective on nematode lifestyle and parasitism.</title>
        <authorList>
            <person name="Dieterich C."/>
            <person name="Clifton S.W."/>
            <person name="Schuster L.N."/>
            <person name="Chinwalla A."/>
            <person name="Delehaunty K."/>
            <person name="Dinkelacker I."/>
            <person name="Fulton L."/>
            <person name="Fulton R."/>
            <person name="Godfrey J."/>
            <person name="Minx P."/>
            <person name="Mitreva M."/>
            <person name="Roeseler W."/>
            <person name="Tian H."/>
            <person name="Witte H."/>
            <person name="Yang S.P."/>
            <person name="Wilson R.K."/>
            <person name="Sommer R.J."/>
        </authorList>
    </citation>
    <scope>NUCLEOTIDE SEQUENCE [LARGE SCALE GENOMIC DNA]</scope>
    <source>
        <strain evidence="2">PS312</strain>
    </source>
</reference>
<accession>A0A8R1YXN0</accession>
<sequence length="65" mass="7322">MREKARRATDEEENAVKLTMDGRLIHDGTGILSDFDQFEDNADKVEGVYRQFNAPGARSGDRSSF</sequence>
<gene>
    <name evidence="1" type="primary">WBGene00277212</name>
</gene>